<dbReference type="Pfam" id="PF01301">
    <property type="entry name" value="Glyco_hydro_35"/>
    <property type="match status" value="1"/>
</dbReference>
<sequence length="724" mass="81665">MNEIIMKNGIFYMNGKRTFLLSADYPYYRDDPANWGDRLEKLKAAHIGIVSFYVPWRHHAVNGRIDFTGETRPNRNVKAFIRLCAEKGLLALLKPGPFIHAETDYGGLPDFVSPEQAEAIDPMLNGRGERRKWHKELPAPTDPAFEGMVRDWFGIVDRELIRPNAYPAGPIVALQILNEGVYSDAQHEVTDYDYSVSSKARFRQFIERKYGSIASYNEAHRTEFADYEEIEPPAAPGNVEKEEDLLAYLDWAEYQSDYMRRLYEEWGAAIRTELPYILNLNPPHDRPEGYDDWFNRLEIEKFAGQNYGYTNWIGVVSHDASAFNRYLLLTKRGRGPNLEENWGFSKLYDYRYRYTAIPFFQTVMAVAGGATGYNIYTAVGTDQWDDGIDTMQEKPYPDCSPIGETGELTPKYRSMKLLNRYFARFGEELLGCESPMPVAWGVYNGYAQLACWGMDERIAKLGRRPAHVGKDGFDRFQAAVRSVNMDYAMLNLADGAPSAERYPVLALAGGFFMAEQVQRDLAAYVRSGGKLALVGDVPALDERMRPCATLREALFGEAPPKDGVYAVGTGAVAYREANLLAAEGSSGAFLELLAELGAKPELESDAQVWVHRDGERDISHFFVLGLKEEAWTYRVRHGDVELEVRLPAKSSAIVRVEGGRLAAGVVKGLHEFEQSYAAPQIRCGDRTVEADAPCDLYFERTDSSEPEWEAVGLNPDDEIRVRSL</sequence>
<organism evidence="5 6">
    <name type="scientific">Cohnella zeiphila</name>
    <dbReference type="NCBI Taxonomy" id="2761120"/>
    <lineage>
        <taxon>Bacteria</taxon>
        <taxon>Bacillati</taxon>
        <taxon>Bacillota</taxon>
        <taxon>Bacilli</taxon>
        <taxon>Bacillales</taxon>
        <taxon>Paenibacillaceae</taxon>
        <taxon>Cohnella</taxon>
    </lineage>
</organism>
<protein>
    <submittedName>
        <fullName evidence="5">Beta-galactosidase</fullName>
    </submittedName>
</protein>
<dbReference type="Proteomes" id="UP000564644">
    <property type="component" value="Unassembled WGS sequence"/>
</dbReference>
<dbReference type="AlphaFoldDB" id="A0A7X0SRQ1"/>
<dbReference type="GO" id="GO:0004553">
    <property type="term" value="F:hydrolase activity, hydrolyzing O-glycosyl compounds"/>
    <property type="evidence" value="ECO:0007669"/>
    <property type="project" value="InterPro"/>
</dbReference>
<name>A0A7X0SRQ1_9BACL</name>
<dbReference type="InterPro" id="IPR001944">
    <property type="entry name" value="Glycoside_Hdrlase_35"/>
</dbReference>
<dbReference type="InterPro" id="IPR031330">
    <property type="entry name" value="Gly_Hdrlase_35_cat"/>
</dbReference>
<dbReference type="PANTHER" id="PTHR23421">
    <property type="entry name" value="BETA-GALACTOSIDASE RELATED"/>
    <property type="match status" value="1"/>
</dbReference>
<reference evidence="5 6" key="1">
    <citation type="submission" date="2020-08" db="EMBL/GenBank/DDBJ databases">
        <title>Cohnella phylogeny.</title>
        <authorList>
            <person name="Dunlap C."/>
        </authorList>
    </citation>
    <scope>NUCLEOTIDE SEQUENCE [LARGE SCALE GENOMIC DNA]</scope>
    <source>
        <strain evidence="5 6">CBP 2801</strain>
    </source>
</reference>
<dbReference type="InterPro" id="IPR017853">
    <property type="entry name" value="GH"/>
</dbReference>
<dbReference type="GO" id="GO:0005975">
    <property type="term" value="P:carbohydrate metabolic process"/>
    <property type="evidence" value="ECO:0007669"/>
    <property type="project" value="InterPro"/>
</dbReference>
<dbReference type="Gene3D" id="3.20.20.80">
    <property type="entry name" value="Glycosidases"/>
    <property type="match status" value="1"/>
</dbReference>
<comment type="caution">
    <text evidence="5">The sequence shown here is derived from an EMBL/GenBank/DDBJ whole genome shotgun (WGS) entry which is preliminary data.</text>
</comment>
<gene>
    <name evidence="5" type="ORF">H7C18_28675</name>
</gene>
<dbReference type="EMBL" id="JACJVO010000038">
    <property type="protein sequence ID" value="MBB6734892.1"/>
    <property type="molecule type" value="Genomic_DNA"/>
</dbReference>
<dbReference type="Pfam" id="PF22369">
    <property type="entry name" value="GLMA_2nd"/>
    <property type="match status" value="1"/>
</dbReference>
<evidence type="ECO:0000259" key="4">
    <source>
        <dbReference type="Pfam" id="PF22369"/>
    </source>
</evidence>
<dbReference type="RefSeq" id="WP_185132553.1">
    <property type="nucleotide sequence ID" value="NZ_JACJVO010000038.1"/>
</dbReference>
<evidence type="ECO:0000313" key="5">
    <source>
        <dbReference type="EMBL" id="MBB6734892.1"/>
    </source>
</evidence>
<dbReference type="SUPFAM" id="SSF51445">
    <property type="entry name" value="(Trans)glycosidases"/>
    <property type="match status" value="1"/>
</dbReference>
<feature type="domain" description="Glycoside hydrolase 35 catalytic" evidence="3">
    <location>
        <begin position="11"/>
        <end position="112"/>
    </location>
</feature>
<evidence type="ECO:0000256" key="2">
    <source>
        <dbReference type="RuleBase" id="RU003679"/>
    </source>
</evidence>
<evidence type="ECO:0000259" key="3">
    <source>
        <dbReference type="Pfam" id="PF01301"/>
    </source>
</evidence>
<keyword evidence="6" id="KW-1185">Reference proteome</keyword>
<comment type="similarity">
    <text evidence="1 2">Belongs to the glycosyl hydrolase 35 family.</text>
</comment>
<accession>A0A7X0SRQ1</accession>
<evidence type="ECO:0000313" key="6">
    <source>
        <dbReference type="Proteomes" id="UP000564644"/>
    </source>
</evidence>
<proteinExistence type="inferred from homology"/>
<evidence type="ECO:0000256" key="1">
    <source>
        <dbReference type="ARBA" id="ARBA00009809"/>
    </source>
</evidence>
<feature type="domain" description="GLMA-like second" evidence="4">
    <location>
        <begin position="467"/>
        <end position="556"/>
    </location>
</feature>
<dbReference type="InterPro" id="IPR054746">
    <property type="entry name" value="GLMA-like_second"/>
</dbReference>
<dbReference type="PRINTS" id="PR00742">
    <property type="entry name" value="GLHYDRLASE35"/>
</dbReference>